<dbReference type="PANTHER" id="PTHR11669:SF8">
    <property type="entry name" value="DNA POLYMERASE III SUBUNIT DELTA"/>
    <property type="match status" value="1"/>
</dbReference>
<dbReference type="InterPro" id="IPR050238">
    <property type="entry name" value="DNA_Rep/Repair_Clamp_Loader"/>
</dbReference>
<dbReference type="SUPFAM" id="SSF52540">
    <property type="entry name" value="P-loop containing nucleoside triphosphate hydrolases"/>
    <property type="match status" value="1"/>
</dbReference>
<dbReference type="PANTHER" id="PTHR11669">
    <property type="entry name" value="REPLICATION FACTOR C / DNA POLYMERASE III GAMMA-TAU SUBUNIT"/>
    <property type="match status" value="1"/>
</dbReference>
<accession>A0A2U8E1Z4</accession>
<keyword evidence="2" id="KW-1185">Reference proteome</keyword>
<protein>
    <submittedName>
        <fullName evidence="1">DNA polymerase III subunit gamma/tau</fullName>
    </submittedName>
</protein>
<gene>
    <name evidence="1" type="ORF">CKA38_05645</name>
</gene>
<dbReference type="Pfam" id="PF13177">
    <property type="entry name" value="DNA_pol3_delta2"/>
    <property type="match status" value="1"/>
</dbReference>
<dbReference type="AlphaFoldDB" id="A0A2U8E1Z4"/>
<dbReference type="Gene3D" id="3.40.50.300">
    <property type="entry name" value="P-loop containing nucleotide triphosphate hydrolases"/>
    <property type="match status" value="1"/>
</dbReference>
<evidence type="ECO:0000313" key="1">
    <source>
        <dbReference type="EMBL" id="AWI08806.1"/>
    </source>
</evidence>
<dbReference type="Proteomes" id="UP000244896">
    <property type="component" value="Chromosome"/>
</dbReference>
<dbReference type="GO" id="GO:0006261">
    <property type="term" value="P:DNA-templated DNA replication"/>
    <property type="evidence" value="ECO:0007669"/>
    <property type="project" value="TreeGrafter"/>
</dbReference>
<organism evidence="1 2">
    <name type="scientific">Ereboglobus luteus</name>
    <dbReference type="NCBI Taxonomy" id="1796921"/>
    <lineage>
        <taxon>Bacteria</taxon>
        <taxon>Pseudomonadati</taxon>
        <taxon>Verrucomicrobiota</taxon>
        <taxon>Opitutia</taxon>
        <taxon>Opitutales</taxon>
        <taxon>Opitutaceae</taxon>
        <taxon>Ereboglobus</taxon>
    </lineage>
</organism>
<sequence length="323" mass="35302">MSDVIAPKTQWPAALADSPSIAVIEQAIQTGRLSHSLLLSGDDIEILASIADCTADRILNTHASSAYFAPANHPDCFTLRPAGKVRQIGADATRALIGKVQVSPNVSVKKTAIIYECDRMNPASANIFLKTLEEPPANTTIILLTTRPYSLLPTIRSRCLNFRFPSIPAAYSPDGWSAWLADYKAWLARLAGPKMERRDVADSIFTVYGLVSRFGVILEFATDEIWKKQKENLPADIGEAEQIAIETGIANDLRTRLFIEIEQATRDFAVPAIVAENPKAGRALTEAVAKLEHATGLLRVNMNESAALESFLLSSLRIWTTAK</sequence>
<dbReference type="InterPro" id="IPR027417">
    <property type="entry name" value="P-loop_NTPase"/>
</dbReference>
<dbReference type="KEGG" id="elut:CKA38_05645"/>
<dbReference type="EMBL" id="CP023004">
    <property type="protein sequence ID" value="AWI08806.1"/>
    <property type="molecule type" value="Genomic_DNA"/>
</dbReference>
<evidence type="ECO:0000313" key="2">
    <source>
        <dbReference type="Proteomes" id="UP000244896"/>
    </source>
</evidence>
<dbReference type="RefSeq" id="WP_108824616.1">
    <property type="nucleotide sequence ID" value="NZ_CP023004.1"/>
</dbReference>
<dbReference type="OrthoDB" id="9811073at2"/>
<proteinExistence type="predicted"/>
<name>A0A2U8E1Z4_9BACT</name>
<reference evidence="1 2" key="1">
    <citation type="journal article" date="2018" name="Syst. Appl. Microbiol.">
        <title>Ereboglobus luteus gen. nov. sp. nov. from cockroach guts, and new insights into the oxygen relationship of the genera Opitutus and Didymococcus (Verrucomicrobia: Opitutaceae).</title>
        <authorList>
            <person name="Tegtmeier D."/>
            <person name="Belitz A."/>
            <person name="Radek R."/>
            <person name="Heimerl T."/>
            <person name="Brune A."/>
        </authorList>
    </citation>
    <scope>NUCLEOTIDE SEQUENCE [LARGE SCALE GENOMIC DNA]</scope>
    <source>
        <strain evidence="1 2">Ho45</strain>
    </source>
</reference>